<reference evidence="9" key="1">
    <citation type="journal article" date="2019" name="Int. J. Syst. Evol. Microbiol.">
        <title>The Global Catalogue of Microorganisms (GCM) 10K type strain sequencing project: providing services to taxonomists for standard genome sequencing and annotation.</title>
        <authorList>
            <consortium name="The Broad Institute Genomics Platform"/>
            <consortium name="The Broad Institute Genome Sequencing Center for Infectious Disease"/>
            <person name="Wu L."/>
            <person name="Ma J."/>
        </authorList>
    </citation>
    <scope>NUCLEOTIDE SEQUENCE [LARGE SCALE GENOMIC DNA]</scope>
    <source>
        <strain evidence="9">CCUG 56608</strain>
    </source>
</reference>
<evidence type="ECO:0000256" key="6">
    <source>
        <dbReference type="ARBA" id="ARBA00023136"/>
    </source>
</evidence>
<dbReference type="PANTHER" id="PTHR34583">
    <property type="entry name" value="ANTIPORTER SUBUNIT MNHC2-RELATED"/>
    <property type="match status" value="1"/>
</dbReference>
<comment type="subcellular location">
    <subcellularLocation>
        <location evidence="1">Cell membrane</location>
        <topology evidence="1">Multi-pass membrane protein</topology>
    </subcellularLocation>
</comment>
<keyword evidence="4 7" id="KW-0812">Transmembrane</keyword>
<evidence type="ECO:0000313" key="9">
    <source>
        <dbReference type="Proteomes" id="UP001597041"/>
    </source>
</evidence>
<evidence type="ECO:0000256" key="1">
    <source>
        <dbReference type="ARBA" id="ARBA00004651"/>
    </source>
</evidence>
<keyword evidence="3" id="KW-1003">Cell membrane</keyword>
<evidence type="ECO:0000256" key="7">
    <source>
        <dbReference type="SAM" id="Phobius"/>
    </source>
</evidence>
<dbReference type="Proteomes" id="UP001597041">
    <property type="component" value="Unassembled WGS sequence"/>
</dbReference>
<proteinExistence type="inferred from homology"/>
<dbReference type="NCBIfam" id="NF006372">
    <property type="entry name" value="PRK08600.1"/>
    <property type="match status" value="1"/>
</dbReference>
<sequence length="110" mass="11511">METLVTILAGVLVTVATYLLLSKNIIRVIIGTAILTHAAHLTIMTVSGLKNGAAPIVGEGEPVDALPQALILTSIVIGFAVTAVSLVLAYRTYQEVGTDKLDKLKGDPDE</sequence>
<feature type="transmembrane region" description="Helical" evidence="7">
    <location>
        <begin position="28"/>
        <end position="49"/>
    </location>
</feature>
<dbReference type="Gene3D" id="1.10.287.3510">
    <property type="match status" value="1"/>
</dbReference>
<evidence type="ECO:0000256" key="3">
    <source>
        <dbReference type="ARBA" id="ARBA00022475"/>
    </source>
</evidence>
<accession>A0ABW3NAC0</accession>
<keyword evidence="5 7" id="KW-1133">Transmembrane helix</keyword>
<comment type="similarity">
    <text evidence="2">Belongs to the CPA3 antiporters (TC 2.A.63) subunit C family.</text>
</comment>
<evidence type="ECO:0000256" key="2">
    <source>
        <dbReference type="ARBA" id="ARBA00010388"/>
    </source>
</evidence>
<dbReference type="PANTHER" id="PTHR34583:SF2">
    <property type="entry name" value="ANTIPORTER SUBUNIT MNHC2-RELATED"/>
    <property type="match status" value="1"/>
</dbReference>
<comment type="caution">
    <text evidence="8">The sequence shown here is derived from an EMBL/GenBank/DDBJ whole genome shotgun (WGS) entry which is preliminary data.</text>
</comment>
<organism evidence="8 9">
    <name type="scientific">Oceanobacillus locisalsi</name>
    <dbReference type="NCBI Taxonomy" id="546107"/>
    <lineage>
        <taxon>Bacteria</taxon>
        <taxon>Bacillati</taxon>
        <taxon>Bacillota</taxon>
        <taxon>Bacilli</taxon>
        <taxon>Bacillales</taxon>
        <taxon>Bacillaceae</taxon>
        <taxon>Oceanobacillus</taxon>
    </lineage>
</organism>
<keyword evidence="6 7" id="KW-0472">Membrane</keyword>
<evidence type="ECO:0000313" key="8">
    <source>
        <dbReference type="EMBL" id="MFD1064638.1"/>
    </source>
</evidence>
<evidence type="ECO:0000256" key="4">
    <source>
        <dbReference type="ARBA" id="ARBA00022692"/>
    </source>
</evidence>
<evidence type="ECO:0000256" key="5">
    <source>
        <dbReference type="ARBA" id="ARBA00022989"/>
    </source>
</evidence>
<feature type="transmembrane region" description="Helical" evidence="7">
    <location>
        <begin position="69"/>
        <end position="90"/>
    </location>
</feature>
<gene>
    <name evidence="8" type="ORF">ACFQ19_01240</name>
</gene>
<keyword evidence="9" id="KW-1185">Reference proteome</keyword>
<name>A0ABW3NAC0_9BACI</name>
<protein>
    <submittedName>
        <fullName evidence="8">Na(+)/H(+) antiporter subunit C</fullName>
    </submittedName>
</protein>
<feature type="transmembrane region" description="Helical" evidence="7">
    <location>
        <begin position="6"/>
        <end position="21"/>
    </location>
</feature>
<dbReference type="RefSeq" id="WP_379590086.1">
    <property type="nucleotide sequence ID" value="NZ_JBHTKK010000001.1"/>
</dbReference>
<dbReference type="EMBL" id="JBHTKK010000001">
    <property type="protein sequence ID" value="MFD1064638.1"/>
    <property type="molecule type" value="Genomic_DNA"/>
</dbReference>
<dbReference type="Pfam" id="PF00420">
    <property type="entry name" value="Oxidored_q2"/>
    <property type="match status" value="1"/>
</dbReference>
<dbReference type="InterPro" id="IPR050601">
    <property type="entry name" value="CPA3_antiporter_subunitC"/>
</dbReference>
<dbReference type="InterPro" id="IPR039428">
    <property type="entry name" value="NUOK/Mnh_C1-like"/>
</dbReference>